<name>A0A319D6X8_9EURO</name>
<dbReference type="AlphaFoldDB" id="A0A319D6X8"/>
<keyword evidence="11 24" id="KW-0347">Helicase</keyword>
<dbReference type="Proteomes" id="UP000247810">
    <property type="component" value="Unassembled WGS sequence"/>
</dbReference>
<dbReference type="GO" id="GO:0000781">
    <property type="term" value="C:chromosome, telomeric region"/>
    <property type="evidence" value="ECO:0007669"/>
    <property type="project" value="UniProtKB-SubCell"/>
</dbReference>
<feature type="active site" description="Schiff-base intermediate with DNA; for 5'-deoxyribose-5-phosphate lyase activity" evidence="21">
    <location>
        <position position="25"/>
    </location>
</feature>
<evidence type="ECO:0000256" key="19">
    <source>
        <dbReference type="ARBA" id="ARBA00031811"/>
    </source>
</evidence>
<evidence type="ECO:0000256" key="20">
    <source>
        <dbReference type="ARBA" id="ARBA00047995"/>
    </source>
</evidence>
<dbReference type="SUPFAM" id="SSF68906">
    <property type="entry name" value="SAP domain"/>
    <property type="match status" value="1"/>
</dbReference>
<dbReference type="InterPro" id="IPR016194">
    <property type="entry name" value="SPOC-like_C_dom_sf"/>
</dbReference>
<organism evidence="24 25">
    <name type="scientific">Aspergillus ellipticus CBS 707.79</name>
    <dbReference type="NCBI Taxonomy" id="1448320"/>
    <lineage>
        <taxon>Eukaryota</taxon>
        <taxon>Fungi</taxon>
        <taxon>Dikarya</taxon>
        <taxon>Ascomycota</taxon>
        <taxon>Pezizomycotina</taxon>
        <taxon>Eurotiomycetes</taxon>
        <taxon>Eurotiomycetidae</taxon>
        <taxon>Eurotiales</taxon>
        <taxon>Aspergillaceae</taxon>
        <taxon>Aspergillus</taxon>
        <taxon>Aspergillus subgen. Circumdati</taxon>
    </lineage>
</organism>
<keyword evidence="7" id="KW-0158">Chromosome</keyword>
<dbReference type="Pfam" id="PF02735">
    <property type="entry name" value="Ku"/>
    <property type="match status" value="1"/>
</dbReference>
<dbReference type="FunFam" id="4.10.970.10:FF:000003">
    <property type="entry name" value="ATP-dependent DNA helicase II subunit 1"/>
    <property type="match status" value="1"/>
</dbReference>
<dbReference type="GO" id="GO:0016787">
    <property type="term" value="F:hydrolase activity"/>
    <property type="evidence" value="ECO:0007669"/>
    <property type="project" value="UniProtKB-KW"/>
</dbReference>
<dbReference type="GO" id="GO:0006303">
    <property type="term" value="P:double-strand break repair via nonhomologous end joining"/>
    <property type="evidence" value="ECO:0007669"/>
    <property type="project" value="InterPro"/>
</dbReference>
<evidence type="ECO:0000256" key="14">
    <source>
        <dbReference type="ARBA" id="ARBA00023125"/>
    </source>
</evidence>
<keyword evidence="17" id="KW-0539">Nucleus</keyword>
<keyword evidence="13" id="KW-0779">Telomere</keyword>
<evidence type="ECO:0000259" key="23">
    <source>
        <dbReference type="PROSITE" id="PS50800"/>
    </source>
</evidence>
<dbReference type="PIRSF" id="PIRSF003033">
    <property type="entry name" value="Ku70"/>
    <property type="match status" value="1"/>
</dbReference>
<dbReference type="InterPro" id="IPR005161">
    <property type="entry name" value="Ku_N"/>
</dbReference>
<dbReference type="GO" id="GO:0003684">
    <property type="term" value="F:damaged DNA binding"/>
    <property type="evidence" value="ECO:0007669"/>
    <property type="project" value="InterPro"/>
</dbReference>
<dbReference type="VEuPathDB" id="FungiDB:BO71DRAFT_441939"/>
<feature type="compositionally biased region" description="Acidic residues" evidence="22">
    <location>
        <begin position="11"/>
        <end position="21"/>
    </location>
</feature>
<protein>
    <recommendedName>
        <fullName evidence="6">ATP-dependent DNA helicase II subunit 1</fullName>
        <ecNumber evidence="5">3.6.4.12</ecNumber>
    </recommendedName>
    <alternativeName>
        <fullName evidence="19">ATP-dependent DNA helicase II subunit Ku70</fullName>
    </alternativeName>
</protein>
<evidence type="ECO:0000256" key="17">
    <source>
        <dbReference type="ARBA" id="ARBA00023242"/>
    </source>
</evidence>
<comment type="catalytic activity">
    <reaction evidence="20">
        <text>ATP + H2O = ADP + phosphate + H(+)</text>
        <dbReference type="Rhea" id="RHEA:13065"/>
        <dbReference type="ChEBI" id="CHEBI:15377"/>
        <dbReference type="ChEBI" id="CHEBI:15378"/>
        <dbReference type="ChEBI" id="CHEBI:30616"/>
        <dbReference type="ChEBI" id="CHEBI:43474"/>
        <dbReference type="ChEBI" id="CHEBI:456216"/>
        <dbReference type="EC" id="3.6.4.12"/>
    </reaction>
</comment>
<keyword evidence="8" id="KW-0547">Nucleotide-binding</keyword>
<keyword evidence="25" id="KW-1185">Reference proteome</keyword>
<evidence type="ECO:0000256" key="10">
    <source>
        <dbReference type="ARBA" id="ARBA00022801"/>
    </source>
</evidence>
<evidence type="ECO:0000256" key="18">
    <source>
        <dbReference type="ARBA" id="ARBA00024890"/>
    </source>
</evidence>
<dbReference type="PANTHER" id="PTHR12604">
    <property type="entry name" value="KU AUTOANTIGEN DNA HELICASE"/>
    <property type="match status" value="1"/>
</dbReference>
<dbReference type="CDD" id="cd01458">
    <property type="entry name" value="vWA_ku"/>
    <property type="match status" value="1"/>
</dbReference>
<dbReference type="GO" id="GO:0003678">
    <property type="term" value="F:DNA helicase activity"/>
    <property type="evidence" value="ECO:0007669"/>
    <property type="project" value="UniProtKB-EC"/>
</dbReference>
<evidence type="ECO:0000256" key="11">
    <source>
        <dbReference type="ARBA" id="ARBA00022806"/>
    </source>
</evidence>
<evidence type="ECO:0000256" key="4">
    <source>
        <dbReference type="ARBA" id="ARBA00011584"/>
    </source>
</evidence>
<dbReference type="EMBL" id="KZ825898">
    <property type="protein sequence ID" value="PYH93205.1"/>
    <property type="molecule type" value="Genomic_DNA"/>
</dbReference>
<dbReference type="InterPro" id="IPR005160">
    <property type="entry name" value="Ku_C"/>
</dbReference>
<evidence type="ECO:0000256" key="5">
    <source>
        <dbReference type="ARBA" id="ARBA00012551"/>
    </source>
</evidence>
<dbReference type="InterPro" id="IPR027388">
    <property type="entry name" value="Ku70_bridge/pillars_dom_sf"/>
</dbReference>
<evidence type="ECO:0000256" key="13">
    <source>
        <dbReference type="ARBA" id="ARBA00022895"/>
    </source>
</evidence>
<evidence type="ECO:0000256" key="3">
    <source>
        <dbReference type="ARBA" id="ARBA00005240"/>
    </source>
</evidence>
<comment type="subunit">
    <text evidence="4">Heterodimer of Ku70 and Ku80.</text>
</comment>
<dbReference type="Gene3D" id="2.40.290.10">
    <property type="match status" value="1"/>
</dbReference>
<comment type="function">
    <text evidence="18">Single-stranded DNA-dependent ATP-dependent helicase. Involved in non-homologous end joining (NHEJ) DNA double strand break repair. DNA-binding is sequence-independent but has a high affinity to nicks in double-stranded DNA and to the ends of duplex DNA. Binds to naturally occurring chromosomal ends, and therefore provides chromosomal end protection. Required also for telomere recombination to repair telomeric ends in the absence of telomerase. KU70, of the KU70/KU80 heterodimer, binds to the stem loop of TLC1, the RNA component of telomerase. Involved in telomere maintenance. Interacts with telomeric repeats and subtelomeric sequences thereby controlling telomere length and protecting against subtelomeric rearrangement. Maintains telomeric chromatin, which is involved in silencing the expression of genes located at the telomere. Required for mating-type switching.</text>
</comment>
<evidence type="ECO:0000256" key="22">
    <source>
        <dbReference type="SAM" id="MobiDB-lite"/>
    </source>
</evidence>
<dbReference type="FunFam" id="1.10.1600.10:FF:000004">
    <property type="entry name" value="ATP-dependent DNA helicase II subunit 1"/>
    <property type="match status" value="1"/>
</dbReference>
<dbReference type="GO" id="GO:0043564">
    <property type="term" value="C:Ku70:Ku80 complex"/>
    <property type="evidence" value="ECO:0007669"/>
    <property type="project" value="InterPro"/>
</dbReference>
<dbReference type="Pfam" id="PF02037">
    <property type="entry name" value="SAP"/>
    <property type="match status" value="1"/>
</dbReference>
<evidence type="ECO:0000313" key="24">
    <source>
        <dbReference type="EMBL" id="PYH93205.1"/>
    </source>
</evidence>
<dbReference type="GO" id="GO:0042162">
    <property type="term" value="F:telomeric DNA binding"/>
    <property type="evidence" value="ECO:0007669"/>
    <property type="project" value="InterPro"/>
</dbReference>
<dbReference type="InterPro" id="IPR036465">
    <property type="entry name" value="vWFA_dom_sf"/>
</dbReference>
<dbReference type="Gene3D" id="3.40.50.410">
    <property type="entry name" value="von Willebrand factor, type A domain"/>
    <property type="match status" value="1"/>
</dbReference>
<dbReference type="GO" id="GO:0006310">
    <property type="term" value="P:DNA recombination"/>
    <property type="evidence" value="ECO:0007669"/>
    <property type="project" value="UniProtKB-KW"/>
</dbReference>
<dbReference type="Gene3D" id="4.10.970.10">
    <property type="entry name" value="Ku70, bridge and pillars"/>
    <property type="match status" value="1"/>
</dbReference>
<comment type="subcellular location">
    <subcellularLocation>
        <location evidence="2">Chromosome</location>
        <location evidence="2">Telomere</location>
    </subcellularLocation>
    <subcellularLocation>
        <location evidence="1">Nucleus</location>
    </subcellularLocation>
</comment>
<reference evidence="24 25" key="1">
    <citation type="submission" date="2018-02" db="EMBL/GenBank/DDBJ databases">
        <title>The genomes of Aspergillus section Nigri reveals drivers in fungal speciation.</title>
        <authorList>
            <consortium name="DOE Joint Genome Institute"/>
            <person name="Vesth T.C."/>
            <person name="Nybo J."/>
            <person name="Theobald S."/>
            <person name="Brandl J."/>
            <person name="Frisvad J.C."/>
            <person name="Nielsen K.F."/>
            <person name="Lyhne E.K."/>
            <person name="Kogle M.E."/>
            <person name="Kuo A."/>
            <person name="Riley R."/>
            <person name="Clum A."/>
            <person name="Nolan M."/>
            <person name="Lipzen A."/>
            <person name="Salamov A."/>
            <person name="Henrissat B."/>
            <person name="Wiebenga A."/>
            <person name="De vries R.P."/>
            <person name="Grigoriev I.V."/>
            <person name="Mortensen U.H."/>
            <person name="Andersen M.R."/>
            <person name="Baker S.E."/>
        </authorList>
    </citation>
    <scope>NUCLEOTIDE SEQUENCE [LARGE SCALE GENOMIC DNA]</scope>
    <source>
        <strain evidence="24 25">CBS 707.79</strain>
    </source>
</reference>
<feature type="compositionally biased region" description="Basic and acidic residues" evidence="22">
    <location>
        <begin position="589"/>
        <end position="601"/>
    </location>
</feature>
<evidence type="ECO:0000256" key="15">
    <source>
        <dbReference type="ARBA" id="ARBA00023172"/>
    </source>
</evidence>
<dbReference type="PANTHER" id="PTHR12604:SF2">
    <property type="entry name" value="X-RAY REPAIR CROSS-COMPLEMENTING PROTEIN 6"/>
    <property type="match status" value="1"/>
</dbReference>
<dbReference type="InterPro" id="IPR047087">
    <property type="entry name" value="KU70_core_dom"/>
</dbReference>
<keyword evidence="14" id="KW-0238">DNA-binding</keyword>
<keyword evidence="9" id="KW-0227">DNA damage</keyword>
<feature type="region of interest" description="Disordered" evidence="22">
    <location>
        <begin position="571"/>
        <end position="609"/>
    </location>
</feature>
<evidence type="ECO:0000256" key="7">
    <source>
        <dbReference type="ARBA" id="ARBA00022454"/>
    </source>
</evidence>
<dbReference type="EC" id="3.6.4.12" evidence="5"/>
<dbReference type="Gene3D" id="1.10.1600.10">
    <property type="match status" value="1"/>
</dbReference>
<dbReference type="InterPro" id="IPR006165">
    <property type="entry name" value="Ku70"/>
</dbReference>
<evidence type="ECO:0000256" key="12">
    <source>
        <dbReference type="ARBA" id="ARBA00022840"/>
    </source>
</evidence>
<dbReference type="GO" id="GO:0000723">
    <property type="term" value="P:telomere maintenance"/>
    <property type="evidence" value="ECO:0007669"/>
    <property type="project" value="InterPro"/>
</dbReference>
<comment type="similarity">
    <text evidence="3">Belongs to the ku70 family.</text>
</comment>
<dbReference type="SUPFAM" id="SSF53300">
    <property type="entry name" value="vWA-like"/>
    <property type="match status" value="1"/>
</dbReference>
<dbReference type="InterPro" id="IPR006164">
    <property type="entry name" value="DNA_bd_Ku70/Ku80"/>
</dbReference>
<evidence type="ECO:0000256" key="6">
    <source>
        <dbReference type="ARBA" id="ARBA00021796"/>
    </source>
</evidence>
<evidence type="ECO:0000256" key="21">
    <source>
        <dbReference type="PIRSR" id="PIRSR003033-1"/>
    </source>
</evidence>
<feature type="region of interest" description="Disordered" evidence="22">
    <location>
        <begin position="1"/>
        <end position="21"/>
    </location>
</feature>
<keyword evidence="15" id="KW-0233">DNA recombination</keyword>
<sequence length="658" mass="73703">MADGNPYREDEVVEEEEEIDESSYKAVKDAVLFAIDVSDSMLAPRPSTDPKKSIQESPTTAALKCAYSFMQQRIISNPHDMMGVLLYGTQASKFYDEDENSRGDLSYPNCYLFADLDIPSAQEVKDLRALVDDEGEARDILVPSEEPVSMANVLFCANQIFTSKAPNFVSRRLFIVTDNDNPHGADKALRSAATVRAKDLYDLGVSIELFPISRPDHEFDNSKFYDDIIYKTSPSDPDAPAYLQSGSKASTAAGDGISLLNTLLSSINSRTVPRRAHFTNMPLELGPNLRISVSGYILFKRQEPARNSYIWLGDEKPEIAKGVTTQIADDTTRTIEKWEIKKAYKFGGEQVAFAPDELKSLRDFGEPVIRIIGFKPLTALPIWANVKHPHFIYPSEEDYVGSTRVFSALHQTLLREKKMALVWFIARKAAGPVLGAMMAGEEKIDENGVQKYPPGMWIVPLPFADDIRQNPETSLNVAPEPLIDQMRMIVQQLQLPKASYEPLKYPNPSLQWHYRILQALALDEDLPEKPEDKTIPKYRQIDKRAGDYVLSWADELDKQYGQVTAAKPAPTSNLVKRGAKDQASAFDDETSKPSKKVKVEESPESVEEEVRSHYKKGTLSKLTVVTLKSFLASQGRSNVGKKADLLERVEEFLESKAF</sequence>
<dbReference type="Pfam" id="PF03730">
    <property type="entry name" value="Ku_C"/>
    <property type="match status" value="1"/>
</dbReference>
<evidence type="ECO:0000256" key="9">
    <source>
        <dbReference type="ARBA" id="ARBA00022763"/>
    </source>
</evidence>
<accession>A0A319D6X8</accession>
<dbReference type="InterPro" id="IPR003034">
    <property type="entry name" value="SAP_dom"/>
</dbReference>
<evidence type="ECO:0000256" key="16">
    <source>
        <dbReference type="ARBA" id="ARBA00023204"/>
    </source>
</evidence>
<gene>
    <name evidence="24" type="ORF">BO71DRAFT_441939</name>
</gene>
<evidence type="ECO:0000256" key="1">
    <source>
        <dbReference type="ARBA" id="ARBA00004123"/>
    </source>
</evidence>
<dbReference type="CDD" id="cd00788">
    <property type="entry name" value="KU70"/>
    <property type="match status" value="1"/>
</dbReference>
<dbReference type="SMART" id="SM00559">
    <property type="entry name" value="Ku78"/>
    <property type="match status" value="1"/>
</dbReference>
<dbReference type="STRING" id="1448320.A0A319D6X8"/>
<dbReference type="PROSITE" id="PS50800">
    <property type="entry name" value="SAP"/>
    <property type="match status" value="1"/>
</dbReference>
<dbReference type="NCBIfam" id="TIGR00578">
    <property type="entry name" value="ku70"/>
    <property type="match status" value="1"/>
</dbReference>
<dbReference type="InterPro" id="IPR036361">
    <property type="entry name" value="SAP_dom_sf"/>
</dbReference>
<dbReference type="FunFam" id="3.40.50.410:FF:000071">
    <property type="entry name" value="ATP-dependent DNA helicase II subunit 1"/>
    <property type="match status" value="1"/>
</dbReference>
<feature type="compositionally biased region" description="Basic and acidic residues" evidence="22">
    <location>
        <begin position="1"/>
        <end position="10"/>
    </location>
</feature>
<dbReference type="GO" id="GO:0005524">
    <property type="term" value="F:ATP binding"/>
    <property type="evidence" value="ECO:0007669"/>
    <property type="project" value="UniProtKB-KW"/>
</dbReference>
<dbReference type="OrthoDB" id="3249161at2759"/>
<evidence type="ECO:0000313" key="25">
    <source>
        <dbReference type="Proteomes" id="UP000247810"/>
    </source>
</evidence>
<proteinExistence type="inferred from homology"/>
<feature type="domain" description="SAP" evidence="23">
    <location>
        <begin position="619"/>
        <end position="653"/>
    </location>
</feature>
<dbReference type="SMART" id="SM00513">
    <property type="entry name" value="SAP"/>
    <property type="match status" value="1"/>
</dbReference>
<keyword evidence="16" id="KW-0234">DNA repair</keyword>
<dbReference type="Pfam" id="PF03731">
    <property type="entry name" value="Ku_N"/>
    <property type="match status" value="1"/>
</dbReference>
<dbReference type="SUPFAM" id="SSF100939">
    <property type="entry name" value="SPOC domain-like"/>
    <property type="match status" value="1"/>
</dbReference>
<evidence type="ECO:0000256" key="2">
    <source>
        <dbReference type="ARBA" id="ARBA00004574"/>
    </source>
</evidence>
<dbReference type="Gene3D" id="1.10.720.30">
    <property type="entry name" value="SAP domain"/>
    <property type="match status" value="1"/>
</dbReference>
<dbReference type="FunFam" id="2.40.290.10:FF:000001">
    <property type="entry name" value="X-ray repair cross complementing 6"/>
    <property type="match status" value="1"/>
</dbReference>
<keyword evidence="12" id="KW-0067">ATP-binding</keyword>
<dbReference type="GO" id="GO:0003690">
    <property type="term" value="F:double-stranded DNA binding"/>
    <property type="evidence" value="ECO:0007669"/>
    <property type="project" value="TreeGrafter"/>
</dbReference>
<evidence type="ECO:0000256" key="8">
    <source>
        <dbReference type="ARBA" id="ARBA00022741"/>
    </source>
</evidence>
<keyword evidence="10" id="KW-0378">Hydrolase</keyword>